<evidence type="ECO:0000259" key="4">
    <source>
        <dbReference type="PROSITE" id="PS50014"/>
    </source>
</evidence>
<feature type="compositionally biased region" description="Low complexity" evidence="3">
    <location>
        <begin position="593"/>
        <end position="602"/>
    </location>
</feature>
<feature type="region of interest" description="Disordered" evidence="3">
    <location>
        <begin position="332"/>
        <end position="352"/>
    </location>
</feature>
<dbReference type="CDD" id="cd04369">
    <property type="entry name" value="Bromodomain"/>
    <property type="match status" value="1"/>
</dbReference>
<accession>A0A150GQ25</accession>
<name>A0A150GQ25_GONPE</name>
<feature type="compositionally biased region" description="Basic and acidic residues" evidence="3">
    <location>
        <begin position="111"/>
        <end position="126"/>
    </location>
</feature>
<dbReference type="InterPro" id="IPR036427">
    <property type="entry name" value="Bromodomain-like_sf"/>
</dbReference>
<dbReference type="Proteomes" id="UP000075714">
    <property type="component" value="Unassembled WGS sequence"/>
</dbReference>
<gene>
    <name evidence="5" type="ORF">GPECTOR_11g338</name>
</gene>
<feature type="compositionally biased region" description="Basic and acidic residues" evidence="3">
    <location>
        <begin position="21"/>
        <end position="38"/>
    </location>
</feature>
<feature type="compositionally biased region" description="Pro residues" evidence="3">
    <location>
        <begin position="166"/>
        <end position="199"/>
    </location>
</feature>
<feature type="compositionally biased region" description="Low complexity" evidence="3">
    <location>
        <begin position="701"/>
        <end position="717"/>
    </location>
</feature>
<dbReference type="PROSITE" id="PS50014">
    <property type="entry name" value="BROMODOMAIN_2"/>
    <property type="match status" value="1"/>
</dbReference>
<dbReference type="Pfam" id="PF00439">
    <property type="entry name" value="Bromodomain"/>
    <property type="match status" value="1"/>
</dbReference>
<feature type="compositionally biased region" description="Acidic residues" evidence="3">
    <location>
        <begin position="90"/>
        <end position="107"/>
    </location>
</feature>
<dbReference type="SUPFAM" id="SSF47370">
    <property type="entry name" value="Bromodomain"/>
    <property type="match status" value="1"/>
</dbReference>
<sequence>MGTPASPGTGPPAGFRPGYGGRDRSSPARSPGVHDERGGPPSLRPPMGPPSRRFTPLASAEPSPLPPLPPHPPPSHHPPHQAHRGGGGSDDGEVEIEVADMDVEEGACPEPEARHDQRPPHSHERPPLPPGPPPPSSGQSLQQQGTGAAYHDAAYYDHFDGYGGVAPPPPPPLHELASPPPPPPPTEPPPPPPAPPPWAPVAWSAAQEEALRSCCIAEVQRLAKLYGEASKPAPWQAAHSQRSNPLSLALYWMSEEAAGEFAEGELGRQDPDDVVATPLPIPQPYGPGGGGREGGEDDEEGTPAPENLEPLPLTDECRIIPWEPDPYRPPVDLRAKPPDPTASPRAVAAPLGPGEPPAPLLYLVDFPSDDRAWQPWHLVAAPQGGATGAAASSVSLAGTAGSTAGGGSYGLAYSAVGLGGGSGVRSGRDLQQPEDGLFRYPRHVVNGQDGSLLCTVHKAASLMELRARAREGGSGLPLMGCSVQRLADRLWLPLTESLHSASRTSSDAAVAASALEARGKGGAAGPSAVGLADVPSASVGASRRLWGPSPPPHMLAEIRYALYEDAHKQLPSKVLRQLIQEVLDSREGRAAAADASCAAAPAGEPPSQPQPRQAGLDAAELPTREAGKAQQVEPAPGLYGSPVAASQPKPSPAALASAMAADRACGGPVARTGVCSEAAAMDAVRAAAAFLDAAGGTDPAVATDPPATADAADTVPASGSAEAAYPGEQPSAPPAAMEAPPAAAAAVLGGELPDGGSSGGALRSREGSAGPMGPAAPSVRGAGETGDGEAAAAEAENRRLMRIAEKAAAKRLKDVEAIYAIWIGKAVNLMKVGLDEVFLDDPCKVLGDYAAVVPQPMWFKRIQKQQRKYSHNEGGLRQLEADFELIGENAVAYNGQVLEELRRQRERLAGRGGPEGAGKGEELQRLAEEEQVHRAVLAAGQELRQRAAEVFADVRRQVAAEVLGLDSAQRVGR</sequence>
<evidence type="ECO:0000313" key="5">
    <source>
        <dbReference type="EMBL" id="KXZ51904.1"/>
    </source>
</evidence>
<organism evidence="5 6">
    <name type="scientific">Gonium pectorale</name>
    <name type="common">Green alga</name>
    <dbReference type="NCBI Taxonomy" id="33097"/>
    <lineage>
        <taxon>Eukaryota</taxon>
        <taxon>Viridiplantae</taxon>
        <taxon>Chlorophyta</taxon>
        <taxon>core chlorophytes</taxon>
        <taxon>Chlorophyceae</taxon>
        <taxon>CS clade</taxon>
        <taxon>Chlamydomonadales</taxon>
        <taxon>Volvocaceae</taxon>
        <taxon>Gonium</taxon>
    </lineage>
</organism>
<evidence type="ECO:0000256" key="2">
    <source>
        <dbReference type="PROSITE-ProRule" id="PRU00035"/>
    </source>
</evidence>
<reference evidence="6" key="1">
    <citation type="journal article" date="2016" name="Nat. Commun.">
        <title>The Gonium pectorale genome demonstrates co-option of cell cycle regulation during the evolution of multicellularity.</title>
        <authorList>
            <person name="Hanschen E.R."/>
            <person name="Marriage T.N."/>
            <person name="Ferris P.J."/>
            <person name="Hamaji T."/>
            <person name="Toyoda A."/>
            <person name="Fujiyama A."/>
            <person name="Neme R."/>
            <person name="Noguchi H."/>
            <person name="Minakuchi Y."/>
            <person name="Suzuki M."/>
            <person name="Kawai-Toyooka H."/>
            <person name="Smith D.R."/>
            <person name="Sparks H."/>
            <person name="Anderson J."/>
            <person name="Bakaric R."/>
            <person name="Luria V."/>
            <person name="Karger A."/>
            <person name="Kirschner M.W."/>
            <person name="Durand P.M."/>
            <person name="Michod R.E."/>
            <person name="Nozaki H."/>
            <person name="Olson B.J."/>
        </authorList>
    </citation>
    <scope>NUCLEOTIDE SEQUENCE [LARGE SCALE GENOMIC DNA]</scope>
    <source>
        <strain evidence="6">NIES-2863</strain>
    </source>
</reference>
<evidence type="ECO:0000256" key="3">
    <source>
        <dbReference type="SAM" id="MobiDB-lite"/>
    </source>
</evidence>
<feature type="compositionally biased region" description="Low complexity" evidence="3">
    <location>
        <begin position="50"/>
        <end position="62"/>
    </location>
</feature>
<feature type="region of interest" description="Disordered" evidence="3">
    <location>
        <begin position="1"/>
        <end position="201"/>
    </location>
</feature>
<dbReference type="STRING" id="33097.A0A150GQ25"/>
<dbReference type="Gene3D" id="1.20.920.10">
    <property type="entry name" value="Bromodomain-like"/>
    <property type="match status" value="1"/>
</dbReference>
<protein>
    <recommendedName>
        <fullName evidence="4">Bromo domain-containing protein</fullName>
    </recommendedName>
</protein>
<evidence type="ECO:0000256" key="1">
    <source>
        <dbReference type="ARBA" id="ARBA00023117"/>
    </source>
</evidence>
<dbReference type="EMBL" id="LSYV01000012">
    <property type="protein sequence ID" value="KXZ51904.1"/>
    <property type="molecule type" value="Genomic_DNA"/>
</dbReference>
<evidence type="ECO:0000313" key="6">
    <source>
        <dbReference type="Proteomes" id="UP000075714"/>
    </source>
</evidence>
<feature type="domain" description="Bromo" evidence="4">
    <location>
        <begin position="848"/>
        <end position="895"/>
    </location>
</feature>
<comment type="caution">
    <text evidence="5">The sequence shown here is derived from an EMBL/GenBank/DDBJ whole genome shotgun (WGS) entry which is preliminary data.</text>
</comment>
<feature type="compositionally biased region" description="Low complexity" evidence="3">
    <location>
        <begin position="641"/>
        <end position="650"/>
    </location>
</feature>
<dbReference type="OrthoDB" id="552859at2759"/>
<keyword evidence="1 2" id="KW-0103">Bromodomain</keyword>
<feature type="compositionally biased region" description="Low complexity" evidence="3">
    <location>
        <begin position="734"/>
        <end position="751"/>
    </location>
</feature>
<feature type="compositionally biased region" description="Pro residues" evidence="3">
    <location>
        <begin position="63"/>
        <end position="76"/>
    </location>
</feature>
<dbReference type="InterPro" id="IPR001487">
    <property type="entry name" value="Bromodomain"/>
</dbReference>
<keyword evidence="6" id="KW-1185">Reference proteome</keyword>
<dbReference type="PRINTS" id="PR01217">
    <property type="entry name" value="PRICHEXTENSN"/>
</dbReference>
<feature type="compositionally biased region" description="Low complexity" evidence="3">
    <location>
        <begin position="137"/>
        <end position="153"/>
    </location>
</feature>
<proteinExistence type="predicted"/>
<feature type="compositionally biased region" description="Pro residues" evidence="3">
    <location>
        <begin position="127"/>
        <end position="136"/>
    </location>
</feature>
<dbReference type="AlphaFoldDB" id="A0A150GQ25"/>
<feature type="region of interest" description="Disordered" evidence="3">
    <location>
        <begin position="701"/>
        <end position="793"/>
    </location>
</feature>
<feature type="region of interest" description="Disordered" evidence="3">
    <location>
        <begin position="593"/>
        <end position="650"/>
    </location>
</feature>
<feature type="region of interest" description="Disordered" evidence="3">
    <location>
        <begin position="268"/>
        <end position="313"/>
    </location>
</feature>